<organism evidence="3 4">
    <name type="scientific">Platanthera zijinensis</name>
    <dbReference type="NCBI Taxonomy" id="2320716"/>
    <lineage>
        <taxon>Eukaryota</taxon>
        <taxon>Viridiplantae</taxon>
        <taxon>Streptophyta</taxon>
        <taxon>Embryophyta</taxon>
        <taxon>Tracheophyta</taxon>
        <taxon>Spermatophyta</taxon>
        <taxon>Magnoliopsida</taxon>
        <taxon>Liliopsida</taxon>
        <taxon>Asparagales</taxon>
        <taxon>Orchidaceae</taxon>
        <taxon>Orchidoideae</taxon>
        <taxon>Orchideae</taxon>
        <taxon>Orchidinae</taxon>
        <taxon>Platanthera</taxon>
    </lineage>
</organism>
<keyword evidence="2" id="KW-0472">Membrane</keyword>
<evidence type="ECO:0000313" key="4">
    <source>
        <dbReference type="Proteomes" id="UP001418222"/>
    </source>
</evidence>
<evidence type="ECO:0000256" key="1">
    <source>
        <dbReference type="SAM" id="MobiDB-lite"/>
    </source>
</evidence>
<protein>
    <submittedName>
        <fullName evidence="3">Uncharacterized protein</fullName>
    </submittedName>
</protein>
<evidence type="ECO:0000256" key="2">
    <source>
        <dbReference type="SAM" id="Phobius"/>
    </source>
</evidence>
<evidence type="ECO:0000313" key="3">
    <source>
        <dbReference type="EMBL" id="KAK8949702.1"/>
    </source>
</evidence>
<keyword evidence="4" id="KW-1185">Reference proteome</keyword>
<feature type="compositionally biased region" description="Polar residues" evidence="1">
    <location>
        <begin position="62"/>
        <end position="72"/>
    </location>
</feature>
<gene>
    <name evidence="3" type="ORF">KSP39_PZI006044</name>
</gene>
<keyword evidence="2" id="KW-1133">Transmembrane helix</keyword>
<comment type="caution">
    <text evidence="3">The sequence shown here is derived from an EMBL/GenBank/DDBJ whole genome shotgun (WGS) entry which is preliminary data.</text>
</comment>
<dbReference type="EMBL" id="JBBWWQ010000004">
    <property type="protein sequence ID" value="KAK8949702.1"/>
    <property type="molecule type" value="Genomic_DNA"/>
</dbReference>
<dbReference type="Proteomes" id="UP001418222">
    <property type="component" value="Unassembled WGS sequence"/>
</dbReference>
<feature type="region of interest" description="Disordered" evidence="1">
    <location>
        <begin position="53"/>
        <end position="72"/>
    </location>
</feature>
<sequence>MSIKFGMTLFPWTLVMSYLVVLDFTTTMLLISVALTLMNLNLKINASPCAPPHLGTLKLRTRSSPRSNNHSP</sequence>
<dbReference type="AlphaFoldDB" id="A0AAP0BU64"/>
<keyword evidence="2" id="KW-0812">Transmembrane</keyword>
<reference evidence="3 4" key="1">
    <citation type="journal article" date="2022" name="Nat. Plants">
        <title>Genomes of leafy and leafless Platanthera orchids illuminate the evolution of mycoheterotrophy.</title>
        <authorList>
            <person name="Li M.H."/>
            <person name="Liu K.W."/>
            <person name="Li Z."/>
            <person name="Lu H.C."/>
            <person name="Ye Q.L."/>
            <person name="Zhang D."/>
            <person name="Wang J.Y."/>
            <person name="Li Y.F."/>
            <person name="Zhong Z.M."/>
            <person name="Liu X."/>
            <person name="Yu X."/>
            <person name="Liu D.K."/>
            <person name="Tu X.D."/>
            <person name="Liu B."/>
            <person name="Hao Y."/>
            <person name="Liao X.Y."/>
            <person name="Jiang Y.T."/>
            <person name="Sun W.H."/>
            <person name="Chen J."/>
            <person name="Chen Y.Q."/>
            <person name="Ai Y."/>
            <person name="Zhai J.W."/>
            <person name="Wu S.S."/>
            <person name="Zhou Z."/>
            <person name="Hsiao Y.Y."/>
            <person name="Wu W.L."/>
            <person name="Chen Y.Y."/>
            <person name="Lin Y.F."/>
            <person name="Hsu J.L."/>
            <person name="Li C.Y."/>
            <person name="Wang Z.W."/>
            <person name="Zhao X."/>
            <person name="Zhong W.Y."/>
            <person name="Ma X.K."/>
            <person name="Ma L."/>
            <person name="Huang J."/>
            <person name="Chen G.Z."/>
            <person name="Huang M.Z."/>
            <person name="Huang L."/>
            <person name="Peng D.H."/>
            <person name="Luo Y.B."/>
            <person name="Zou S.Q."/>
            <person name="Chen S.P."/>
            <person name="Lan S."/>
            <person name="Tsai W.C."/>
            <person name="Van de Peer Y."/>
            <person name="Liu Z.J."/>
        </authorList>
    </citation>
    <scope>NUCLEOTIDE SEQUENCE [LARGE SCALE GENOMIC DNA]</scope>
    <source>
        <strain evidence="3">Lor287</strain>
    </source>
</reference>
<proteinExistence type="predicted"/>
<name>A0AAP0BU64_9ASPA</name>
<accession>A0AAP0BU64</accession>
<feature type="transmembrane region" description="Helical" evidence="2">
    <location>
        <begin position="12"/>
        <end position="37"/>
    </location>
</feature>